<organism evidence="1 2">
    <name type="scientific">Sphaerimonospora thailandensis</name>
    <dbReference type="NCBI Taxonomy" id="795644"/>
    <lineage>
        <taxon>Bacteria</taxon>
        <taxon>Bacillati</taxon>
        <taxon>Actinomycetota</taxon>
        <taxon>Actinomycetes</taxon>
        <taxon>Streptosporangiales</taxon>
        <taxon>Streptosporangiaceae</taxon>
        <taxon>Sphaerimonospora</taxon>
    </lineage>
</organism>
<evidence type="ECO:0000313" key="1">
    <source>
        <dbReference type="EMBL" id="GIH68020.1"/>
    </source>
</evidence>
<dbReference type="Proteomes" id="UP000610966">
    <property type="component" value="Unassembled WGS sequence"/>
</dbReference>
<sequence length="146" mass="15990">MRMRDVGAEAGHLIRLAGELHDLGLDSVVRLPPHHEPSMEIPLADDTATGPATERMRITATRRRRTWMFTWGRGRRRRVPATTPDAARLIAAAVHATRTAHATQRAVTTEAAQVARAAKPLSDAGDVQIAHATQAVPGARVFWRAR</sequence>
<name>A0A8J3R422_9ACTN</name>
<reference evidence="1" key="1">
    <citation type="submission" date="2021-01" db="EMBL/GenBank/DDBJ databases">
        <title>Whole genome shotgun sequence of Sphaerimonospora thailandensis NBRC 107569.</title>
        <authorList>
            <person name="Komaki H."/>
            <person name="Tamura T."/>
        </authorList>
    </citation>
    <scope>NUCLEOTIDE SEQUENCE</scope>
    <source>
        <strain evidence="1">NBRC 107569</strain>
    </source>
</reference>
<gene>
    <name evidence="1" type="ORF">Mth01_02730</name>
</gene>
<dbReference type="AlphaFoldDB" id="A0A8J3R422"/>
<comment type="caution">
    <text evidence="1">The sequence shown here is derived from an EMBL/GenBank/DDBJ whole genome shotgun (WGS) entry which is preliminary data.</text>
</comment>
<dbReference type="EMBL" id="BOOG01000004">
    <property type="protein sequence ID" value="GIH68020.1"/>
    <property type="molecule type" value="Genomic_DNA"/>
</dbReference>
<protein>
    <submittedName>
        <fullName evidence="1">Uncharacterized protein</fullName>
    </submittedName>
</protein>
<accession>A0A8J3R422</accession>
<evidence type="ECO:0000313" key="2">
    <source>
        <dbReference type="Proteomes" id="UP000610966"/>
    </source>
</evidence>
<proteinExistence type="predicted"/>
<keyword evidence="2" id="KW-1185">Reference proteome</keyword>